<feature type="transmembrane region" description="Helical" evidence="9">
    <location>
        <begin position="147"/>
        <end position="167"/>
    </location>
</feature>
<comment type="similarity">
    <text evidence="2">Belongs to the major facilitator superfamily. Set transporter family.</text>
</comment>
<dbReference type="CDD" id="cd17471">
    <property type="entry name" value="MFS_Set"/>
    <property type="match status" value="1"/>
</dbReference>
<dbReference type="Gene3D" id="1.20.1250.20">
    <property type="entry name" value="MFS general substrate transporter like domains"/>
    <property type="match status" value="2"/>
</dbReference>
<feature type="transmembrane region" description="Helical" evidence="9">
    <location>
        <begin position="214"/>
        <end position="237"/>
    </location>
</feature>
<evidence type="ECO:0000256" key="2">
    <source>
        <dbReference type="ARBA" id="ARBA00006523"/>
    </source>
</evidence>
<feature type="transmembrane region" description="Helical" evidence="9">
    <location>
        <begin position="48"/>
        <end position="69"/>
    </location>
</feature>
<evidence type="ECO:0000259" key="10">
    <source>
        <dbReference type="PROSITE" id="PS50850"/>
    </source>
</evidence>
<dbReference type="HOGENOM" id="CLU_055598_3_0_6"/>
<organism evidence="11 12">
    <name type="scientific">Tolumonas auensis (strain DSM 9187 / NBRC 110442 / TA 4)</name>
    <dbReference type="NCBI Taxonomy" id="595494"/>
    <lineage>
        <taxon>Bacteria</taxon>
        <taxon>Pseudomonadati</taxon>
        <taxon>Pseudomonadota</taxon>
        <taxon>Gammaproteobacteria</taxon>
        <taxon>Aeromonadales</taxon>
        <taxon>Aeromonadaceae</taxon>
        <taxon>Tolumonas</taxon>
    </lineage>
</organism>
<dbReference type="InterPro" id="IPR011701">
    <property type="entry name" value="MFS"/>
</dbReference>
<dbReference type="PROSITE" id="PS50850">
    <property type="entry name" value="MFS"/>
    <property type="match status" value="1"/>
</dbReference>
<dbReference type="KEGG" id="tau:Tola_1380"/>
<feature type="transmembrane region" description="Helical" evidence="9">
    <location>
        <begin position="104"/>
        <end position="126"/>
    </location>
</feature>
<proteinExistence type="inferred from homology"/>
<dbReference type="PANTHER" id="PTHR23535:SF2">
    <property type="entry name" value="SUGAR EFFLUX TRANSPORTER A-RELATED"/>
    <property type="match status" value="1"/>
</dbReference>
<evidence type="ECO:0000256" key="9">
    <source>
        <dbReference type="SAM" id="Phobius"/>
    </source>
</evidence>
<dbReference type="GO" id="GO:0022857">
    <property type="term" value="F:transmembrane transporter activity"/>
    <property type="evidence" value="ECO:0007669"/>
    <property type="project" value="InterPro"/>
</dbReference>
<dbReference type="PANTHER" id="PTHR23535">
    <property type="entry name" value="SUGAR EFFLUX TRANSPORTER A-RELATED"/>
    <property type="match status" value="1"/>
</dbReference>
<feature type="transmembrane region" description="Helical" evidence="9">
    <location>
        <begin position="303"/>
        <end position="326"/>
    </location>
</feature>
<keyword evidence="3" id="KW-0813">Transport</keyword>
<reference evidence="12" key="1">
    <citation type="submission" date="2009-05" db="EMBL/GenBank/DDBJ databases">
        <title>Complete sequence of Tolumonas auensis DSM 9187.</title>
        <authorList>
            <consortium name="US DOE Joint Genome Institute"/>
            <person name="Lucas S."/>
            <person name="Copeland A."/>
            <person name="Lapidus A."/>
            <person name="Glavina del Rio T."/>
            <person name="Tice H."/>
            <person name="Bruce D."/>
            <person name="Goodwin L."/>
            <person name="Pitluck S."/>
            <person name="Chertkov O."/>
            <person name="Brettin T."/>
            <person name="Detter J.C."/>
            <person name="Han C."/>
            <person name="Larimer F."/>
            <person name="Land M."/>
            <person name="Hauser L."/>
            <person name="Kyrpides N."/>
            <person name="Mikhailova N."/>
            <person name="Spring S."/>
            <person name="Beller H."/>
        </authorList>
    </citation>
    <scope>NUCLEOTIDE SEQUENCE [LARGE SCALE GENOMIC DNA]</scope>
    <source>
        <strain evidence="12">DSM 9187 / TA4</strain>
    </source>
</reference>
<dbReference type="AlphaFoldDB" id="C4LEH8"/>
<evidence type="ECO:0000256" key="1">
    <source>
        <dbReference type="ARBA" id="ARBA00004651"/>
    </source>
</evidence>
<feature type="transmembrane region" description="Helical" evidence="9">
    <location>
        <begin position="81"/>
        <end position="98"/>
    </location>
</feature>
<feature type="transmembrane region" description="Helical" evidence="9">
    <location>
        <begin position="249"/>
        <end position="268"/>
    </location>
</feature>
<feature type="transmembrane region" description="Helical" evidence="9">
    <location>
        <begin position="280"/>
        <end position="297"/>
    </location>
</feature>
<dbReference type="OrthoDB" id="7337792at2"/>
<dbReference type="RefSeq" id="WP_012729594.1">
    <property type="nucleotide sequence ID" value="NC_012691.1"/>
</dbReference>
<dbReference type="InterPro" id="IPR036259">
    <property type="entry name" value="MFS_trans_sf"/>
</dbReference>
<gene>
    <name evidence="11" type="ordered locus">Tola_1380</name>
</gene>
<dbReference type="eggNOG" id="COG2814">
    <property type="taxonomic scope" value="Bacteria"/>
</dbReference>
<evidence type="ECO:0000313" key="12">
    <source>
        <dbReference type="Proteomes" id="UP000009073"/>
    </source>
</evidence>
<feature type="domain" description="Major facilitator superfamily (MFS) profile" evidence="10">
    <location>
        <begin position="13"/>
        <end position="389"/>
    </location>
</feature>
<keyword evidence="8 9" id="KW-0472">Membrane</keyword>
<keyword evidence="7 9" id="KW-1133">Transmembrane helix</keyword>
<evidence type="ECO:0000256" key="5">
    <source>
        <dbReference type="ARBA" id="ARBA00022597"/>
    </source>
</evidence>
<keyword evidence="5" id="KW-0762">Sugar transport</keyword>
<reference evidence="11 12" key="2">
    <citation type="journal article" date="2011" name="Stand. Genomic Sci.">
        <title>Complete genome sequence of Tolumonas auensis type strain (TA 4).</title>
        <authorList>
            <person name="Chertkov O."/>
            <person name="Copeland A."/>
            <person name="Lucas S."/>
            <person name="Lapidus A."/>
            <person name="Berry K.W."/>
            <person name="Detter J.C."/>
            <person name="Del Rio T.G."/>
            <person name="Hammon N."/>
            <person name="Dalin E."/>
            <person name="Tice H."/>
            <person name="Pitluck S."/>
            <person name="Richardson P."/>
            <person name="Bruce D."/>
            <person name="Goodwin L."/>
            <person name="Han C."/>
            <person name="Tapia R."/>
            <person name="Saunders E."/>
            <person name="Schmutz J."/>
            <person name="Brettin T."/>
            <person name="Larimer F."/>
            <person name="Land M."/>
            <person name="Hauser L."/>
            <person name="Spring S."/>
            <person name="Rohde M."/>
            <person name="Kyrpides N.C."/>
            <person name="Ivanova N."/>
            <person name="Goker M."/>
            <person name="Beller H.R."/>
            <person name="Klenk H.P."/>
            <person name="Woyke T."/>
        </authorList>
    </citation>
    <scope>NUCLEOTIDE SEQUENCE [LARGE SCALE GENOMIC DNA]</scope>
    <source>
        <strain evidence="12">DSM 9187 / TA4</strain>
    </source>
</reference>
<dbReference type="InterPro" id="IPR020846">
    <property type="entry name" value="MFS_dom"/>
</dbReference>
<sequence>MKRLLPAFMRNAVEMSFMGVTFLTGLAIAFLVPVLSLFLSDELHVRPLLVGAFFTVNAVMGIIIGQVLAKYSDNLNNRKPLIMICGIAGILGSLLYAFDRHFGVLISLGIVLMSLCGSMTPQLYALAREYTDAENKQAITFSTVMRAQFSLAWVIGPPLAFFIVANFDFTRLFTGVAVLYLLCVLIIVRYLPVIPRQIVAPDKSAGSIWQNQRLCLLFLSSFLLWTCNSMYLITMPLYISKVLHWQQGLAGWLMGLAAGLEIPVMLLAGRYSLRIGNRRLMLISGVSAVVFYVVLLLSQQPLILFLAQIPNALFIGILAGIGMTCFQDLLPGYAGQASTLFSNSIRCGGIVAGMLAGTITEWFRFDGVFLCALGLSACALLALWRISSL</sequence>
<dbReference type="Pfam" id="PF07690">
    <property type="entry name" value="MFS_1"/>
    <property type="match status" value="1"/>
</dbReference>
<evidence type="ECO:0000256" key="3">
    <source>
        <dbReference type="ARBA" id="ARBA00022448"/>
    </source>
</evidence>
<keyword evidence="6 9" id="KW-0812">Transmembrane</keyword>
<feature type="transmembrane region" description="Helical" evidence="9">
    <location>
        <begin position="12"/>
        <end position="36"/>
    </location>
</feature>
<protein>
    <submittedName>
        <fullName evidence="11">Major facilitator superfamily MFS_1</fullName>
    </submittedName>
</protein>
<dbReference type="SUPFAM" id="SSF103473">
    <property type="entry name" value="MFS general substrate transporter"/>
    <property type="match status" value="1"/>
</dbReference>
<accession>C4LEH8</accession>
<dbReference type="EMBL" id="CP001616">
    <property type="protein sequence ID" value="ACQ92995.1"/>
    <property type="molecule type" value="Genomic_DNA"/>
</dbReference>
<name>C4LEH8_TOLAT</name>
<keyword evidence="4" id="KW-1003">Cell membrane</keyword>
<evidence type="ECO:0000313" key="11">
    <source>
        <dbReference type="EMBL" id="ACQ92995.1"/>
    </source>
</evidence>
<dbReference type="STRING" id="595494.Tola_1380"/>
<feature type="transmembrane region" description="Helical" evidence="9">
    <location>
        <begin position="365"/>
        <end position="384"/>
    </location>
</feature>
<keyword evidence="12" id="KW-1185">Reference proteome</keyword>
<feature type="transmembrane region" description="Helical" evidence="9">
    <location>
        <begin position="173"/>
        <end position="193"/>
    </location>
</feature>
<dbReference type="GO" id="GO:0005886">
    <property type="term" value="C:plasma membrane"/>
    <property type="evidence" value="ECO:0007669"/>
    <property type="project" value="UniProtKB-SubCell"/>
</dbReference>
<comment type="subcellular location">
    <subcellularLocation>
        <location evidence="1">Cell membrane</location>
        <topology evidence="1">Multi-pass membrane protein</topology>
    </subcellularLocation>
</comment>
<evidence type="ECO:0000256" key="6">
    <source>
        <dbReference type="ARBA" id="ARBA00022692"/>
    </source>
</evidence>
<evidence type="ECO:0000256" key="7">
    <source>
        <dbReference type="ARBA" id="ARBA00022989"/>
    </source>
</evidence>
<dbReference type="Proteomes" id="UP000009073">
    <property type="component" value="Chromosome"/>
</dbReference>
<feature type="transmembrane region" description="Helical" evidence="9">
    <location>
        <begin position="338"/>
        <end position="359"/>
    </location>
</feature>
<evidence type="ECO:0000256" key="8">
    <source>
        <dbReference type="ARBA" id="ARBA00023136"/>
    </source>
</evidence>
<evidence type="ECO:0000256" key="4">
    <source>
        <dbReference type="ARBA" id="ARBA00022475"/>
    </source>
</evidence>